<comment type="caution">
    <text evidence="1">The sequence shown here is derived from an EMBL/GenBank/DDBJ whole genome shotgun (WGS) entry which is preliminary data.</text>
</comment>
<evidence type="ECO:0000313" key="2">
    <source>
        <dbReference type="Proteomes" id="UP000593562"/>
    </source>
</evidence>
<evidence type="ECO:0000313" key="1">
    <source>
        <dbReference type="EMBL" id="KAF5732803.1"/>
    </source>
</evidence>
<dbReference type="InParanoid" id="A0A7J7CFA0"/>
<reference evidence="1 2" key="1">
    <citation type="journal article" date="2020" name="Nat. Commun.">
        <title>Genome of Tripterygium wilfordii and identification of cytochrome P450 involved in triptolide biosynthesis.</title>
        <authorList>
            <person name="Tu L."/>
            <person name="Su P."/>
            <person name="Zhang Z."/>
            <person name="Gao L."/>
            <person name="Wang J."/>
            <person name="Hu T."/>
            <person name="Zhou J."/>
            <person name="Zhang Y."/>
            <person name="Zhao Y."/>
            <person name="Liu Y."/>
            <person name="Song Y."/>
            <person name="Tong Y."/>
            <person name="Lu Y."/>
            <person name="Yang J."/>
            <person name="Xu C."/>
            <person name="Jia M."/>
            <person name="Peters R.J."/>
            <person name="Huang L."/>
            <person name="Gao W."/>
        </authorList>
    </citation>
    <scope>NUCLEOTIDE SEQUENCE [LARGE SCALE GENOMIC DNA]</scope>
    <source>
        <strain evidence="2">cv. XIE 37</strain>
        <tissue evidence="1">Leaf</tissue>
    </source>
</reference>
<dbReference type="Proteomes" id="UP000593562">
    <property type="component" value="Unassembled WGS sequence"/>
</dbReference>
<dbReference type="PANTHER" id="PTHR46834">
    <property type="entry name" value="TRANSCRIPTION FACTOR BHLH91"/>
    <property type="match status" value="1"/>
</dbReference>
<dbReference type="GO" id="GO:0006355">
    <property type="term" value="P:regulation of DNA-templated transcription"/>
    <property type="evidence" value="ECO:0007669"/>
    <property type="project" value="InterPro"/>
</dbReference>
<dbReference type="PANTHER" id="PTHR46834:SF1">
    <property type="entry name" value="TRANSCRIPTION FACTOR BHLH10"/>
    <property type="match status" value="1"/>
</dbReference>
<keyword evidence="2" id="KW-1185">Reference proteome</keyword>
<dbReference type="GO" id="GO:0048658">
    <property type="term" value="P:anther wall tapetum development"/>
    <property type="evidence" value="ECO:0007669"/>
    <property type="project" value="InterPro"/>
</dbReference>
<gene>
    <name evidence="1" type="ORF">HS088_TW17G00335</name>
</gene>
<protein>
    <submittedName>
        <fullName evidence="1">Putative Transcription factor ICE1</fullName>
    </submittedName>
</protein>
<dbReference type="AlphaFoldDB" id="A0A7J7CFA0"/>
<name>A0A7J7CFA0_TRIWF</name>
<accession>A0A7J7CFA0</accession>
<dbReference type="EMBL" id="JAAARO010000017">
    <property type="protein sequence ID" value="KAF5732803.1"/>
    <property type="molecule type" value="Genomic_DNA"/>
</dbReference>
<proteinExistence type="predicted"/>
<sequence length="123" mass="13665">MKPLGGDGSLRSSWLQRKFKETEVDVQIIDDEVTVKLVHRKINFLLLVSKVLDELQLDLHHIAGAHIGDYYSFLFSTKICEGSSVYASAVANKLIEVVDRVRSHPTNLGCISLSISESSTTFS</sequence>
<dbReference type="InterPro" id="IPR045895">
    <property type="entry name" value="bHLH91-like"/>
</dbReference>
<organism evidence="1 2">
    <name type="scientific">Tripterygium wilfordii</name>
    <name type="common">Thunder God vine</name>
    <dbReference type="NCBI Taxonomy" id="458696"/>
    <lineage>
        <taxon>Eukaryota</taxon>
        <taxon>Viridiplantae</taxon>
        <taxon>Streptophyta</taxon>
        <taxon>Embryophyta</taxon>
        <taxon>Tracheophyta</taxon>
        <taxon>Spermatophyta</taxon>
        <taxon>Magnoliopsida</taxon>
        <taxon>eudicotyledons</taxon>
        <taxon>Gunneridae</taxon>
        <taxon>Pentapetalae</taxon>
        <taxon>rosids</taxon>
        <taxon>fabids</taxon>
        <taxon>Celastrales</taxon>
        <taxon>Celastraceae</taxon>
        <taxon>Tripterygium</taxon>
    </lineage>
</organism>